<feature type="region of interest" description="Disordered" evidence="1">
    <location>
        <begin position="122"/>
        <end position="153"/>
    </location>
</feature>
<feature type="binding site" evidence="4">
    <location>
        <position position="124"/>
    </location>
    <ligand>
        <name>Ca(2+)</name>
        <dbReference type="ChEBI" id="CHEBI:29108"/>
    </ligand>
</feature>
<dbReference type="SMR" id="A0AAB0B259"/>
<evidence type="ECO:0007829" key="4">
    <source>
        <dbReference type="PDB" id="8DJ2"/>
    </source>
</evidence>
<accession>A0AAB0B259</accession>
<feature type="binding site" evidence="4">
    <location>
        <position position="126"/>
    </location>
    <ligand>
        <name>Ca(2+)</name>
        <dbReference type="ChEBI" id="CHEBI:29108"/>
    </ligand>
</feature>
<feature type="binding site" evidence="4">
    <location>
        <position position="130"/>
    </location>
    <ligand>
        <name>Ca(2+)</name>
        <dbReference type="ChEBI" id="CHEBI:29108"/>
    </ligand>
</feature>
<evidence type="ECO:0000256" key="1">
    <source>
        <dbReference type="SAM" id="MobiDB-lite"/>
    </source>
</evidence>
<evidence type="ECO:0000259" key="2">
    <source>
        <dbReference type="Pfam" id="PF18202"/>
    </source>
</evidence>
<feature type="domain" description="T-Q ester bond containing" evidence="2">
    <location>
        <begin position="13"/>
        <end position="151"/>
    </location>
</feature>
<dbReference type="InterPro" id="IPR041100">
    <property type="entry name" value="TQ"/>
</dbReference>
<protein>
    <submittedName>
        <fullName evidence="3">Adhesin</fullName>
    </submittedName>
</protein>
<keyword evidence="4" id="KW-0106">Calcium</keyword>
<dbReference type="PDB" id="8DJ2">
    <property type="method" value="X-ray"/>
    <property type="resolution" value="1.50 A"/>
    <property type="chains" value="A/B=1-153"/>
</dbReference>
<reference evidence="4" key="1">
    <citation type="submission" date="2022-06" db="PDB data bank">
        <title>Intramolecular ester bond-containing repeat domain from Chlamydia trachomatis adhesin.</title>
        <authorList>
            <person name="Choksi Z.N."/>
            <person name="Young P.G."/>
            <person name="Squire C.J."/>
        </authorList>
    </citation>
    <scope>X-RAY CRYSTALLOGRAPHY (1.50 ANGSTROMS) IN COMPLEX WITH CA(2+)</scope>
</reference>
<dbReference type="Pfam" id="PF18202">
    <property type="entry name" value="TQ"/>
    <property type="match status" value="1"/>
</dbReference>
<keyword evidence="4" id="KW-0479">Metal-binding</keyword>
<dbReference type="Gene3D" id="2.60.40.3930">
    <property type="match status" value="1"/>
</dbReference>
<keyword evidence="4" id="KW-0002">3D-structure</keyword>
<dbReference type="AlphaFoldDB" id="A0AAB0B259"/>
<proteinExistence type="evidence at protein level"/>
<feature type="binding site" evidence="4">
    <location>
        <position position="132"/>
    </location>
    <ligand>
        <name>Ca(2+)</name>
        <dbReference type="ChEBI" id="CHEBI:29108"/>
    </ligand>
</feature>
<feature type="compositionally biased region" description="Polar residues" evidence="1">
    <location>
        <begin position="144"/>
        <end position="153"/>
    </location>
</feature>
<dbReference type="GO" id="GO:0046872">
    <property type="term" value="F:metal ion binding"/>
    <property type="evidence" value="ECO:0007669"/>
    <property type="project" value="UniProtKB-KW"/>
</dbReference>
<feature type="binding site" evidence="4">
    <location>
        <position position="128"/>
    </location>
    <ligand>
        <name>Ca(2+)</name>
        <dbReference type="ChEBI" id="CHEBI:29108"/>
    </ligand>
</feature>
<name>A0AAB0B259_CHLTH</name>
<sequence length="153" mass="15502">GAKKKHVSPKGKLATTVSVGGVKASVGGGVRVTSAQAGAGVDVADTIAYTGLVAGEAYSVSGSLFEVADGRTVGDAIVTKTEQFTASDSGAGEWTVEFGRVAGLEPGKQYVVFETATSVKDLVDTDGDDVPDAAQVEKHEDPNDASQTVVVEE</sequence>
<evidence type="ECO:0000313" key="3">
    <source>
        <dbReference type="PDB" id="8DJ2"/>
    </source>
</evidence>
<dbReference type="NCBIfam" id="NF033903">
    <property type="entry name" value="VaFE_rpt"/>
    <property type="match status" value="1"/>
</dbReference>
<organism evidence="3">
    <name type="scientific">Chlamydia trachomatis</name>
    <dbReference type="NCBI Taxonomy" id="813"/>
    <lineage>
        <taxon>Bacteria</taxon>
        <taxon>Pseudomonadati</taxon>
        <taxon>Chlamydiota</taxon>
        <taxon>Chlamydiia</taxon>
        <taxon>Chlamydiales</taxon>
        <taxon>Chlamydiaceae</taxon>
        <taxon>Chlamydia/Chlamydophila group</taxon>
        <taxon>Chlamydia</taxon>
    </lineage>
</organism>